<dbReference type="InterPro" id="IPR017455">
    <property type="entry name" value="Znf_FYVE-rel"/>
</dbReference>
<dbReference type="Pfam" id="PF01363">
    <property type="entry name" value="FYVE"/>
    <property type="match status" value="1"/>
</dbReference>
<dbReference type="InterPro" id="IPR000306">
    <property type="entry name" value="Znf_FYVE"/>
</dbReference>
<comment type="caution">
    <text evidence="6">The sequence shown here is derived from an EMBL/GenBank/DDBJ whole genome shotgun (WGS) entry which is preliminary data.</text>
</comment>
<protein>
    <submittedName>
        <fullName evidence="6">1534_t:CDS:1</fullName>
    </submittedName>
</protein>
<proteinExistence type="predicted"/>
<feature type="domain" description="FYVE-type" evidence="5">
    <location>
        <begin position="175"/>
        <end position="258"/>
    </location>
</feature>
<dbReference type="EMBL" id="CAJVPP010003817">
    <property type="protein sequence ID" value="CAG8637841.1"/>
    <property type="molecule type" value="Genomic_DNA"/>
</dbReference>
<evidence type="ECO:0000256" key="4">
    <source>
        <dbReference type="PROSITE-ProRule" id="PRU00091"/>
    </source>
</evidence>
<dbReference type="GO" id="GO:0008270">
    <property type="term" value="F:zinc ion binding"/>
    <property type="evidence" value="ECO:0007669"/>
    <property type="project" value="UniProtKB-KW"/>
</dbReference>
<dbReference type="SUPFAM" id="SSF57903">
    <property type="entry name" value="FYVE/PHD zinc finger"/>
    <property type="match status" value="1"/>
</dbReference>
<gene>
    <name evidence="6" type="ORF">FMOSSE_LOCUS10829</name>
</gene>
<evidence type="ECO:0000313" key="7">
    <source>
        <dbReference type="Proteomes" id="UP000789375"/>
    </source>
</evidence>
<dbReference type="Proteomes" id="UP000789375">
    <property type="component" value="Unassembled WGS sequence"/>
</dbReference>
<sequence length="333" mass="38559">MEGSTLFSRHLFKRKFKVYPQQKCAENRENPDMNKSISNTRSGLVSQRSLLTGTLSPAEEIVIPSRKSSQTQNCDNMQENTKDVLSRDDVIVLGSEDEHRQVVLESNDTCVNIANAQLQDTAKVTTLNSVQQSSTGNYFEWFGEIKNMYFNLLGKINVFKMKNDDVIVKDHWKKDHTAKCCSFCHKKFTILYRRHHCRICGYIFCSSCSSGKTLLDPNLAMPYEFNYDLDQNYGHFEHDHENEEFYENHTDDCFSDEDSITSDYSYYSSDSSSFFDFDNTPCDLIYSDDSSMVLNNDDEGDKDSKKISEPVRERICINCHAFFELDEKDWCCN</sequence>
<keyword evidence="3" id="KW-0862">Zinc</keyword>
<dbReference type="InterPro" id="IPR013083">
    <property type="entry name" value="Znf_RING/FYVE/PHD"/>
</dbReference>
<evidence type="ECO:0000256" key="3">
    <source>
        <dbReference type="ARBA" id="ARBA00022833"/>
    </source>
</evidence>
<evidence type="ECO:0000256" key="2">
    <source>
        <dbReference type="ARBA" id="ARBA00022771"/>
    </source>
</evidence>
<name>A0A9N9DDX4_FUNMO</name>
<accession>A0A9N9DDX4</accession>
<dbReference type="PANTHER" id="PTHR23164:SF30">
    <property type="entry name" value="EARLY ENDOSOME ANTIGEN 1"/>
    <property type="match status" value="1"/>
</dbReference>
<dbReference type="InterPro" id="IPR011011">
    <property type="entry name" value="Znf_FYVE_PHD"/>
</dbReference>
<dbReference type="PROSITE" id="PS50178">
    <property type="entry name" value="ZF_FYVE"/>
    <property type="match status" value="1"/>
</dbReference>
<evidence type="ECO:0000259" key="5">
    <source>
        <dbReference type="PROSITE" id="PS50178"/>
    </source>
</evidence>
<organism evidence="6 7">
    <name type="scientific">Funneliformis mosseae</name>
    <name type="common">Endomycorrhizal fungus</name>
    <name type="synonym">Glomus mosseae</name>
    <dbReference type="NCBI Taxonomy" id="27381"/>
    <lineage>
        <taxon>Eukaryota</taxon>
        <taxon>Fungi</taxon>
        <taxon>Fungi incertae sedis</taxon>
        <taxon>Mucoromycota</taxon>
        <taxon>Glomeromycotina</taxon>
        <taxon>Glomeromycetes</taxon>
        <taxon>Glomerales</taxon>
        <taxon>Glomeraceae</taxon>
        <taxon>Funneliformis</taxon>
    </lineage>
</organism>
<reference evidence="6" key="1">
    <citation type="submission" date="2021-06" db="EMBL/GenBank/DDBJ databases">
        <authorList>
            <person name="Kallberg Y."/>
            <person name="Tangrot J."/>
            <person name="Rosling A."/>
        </authorList>
    </citation>
    <scope>NUCLEOTIDE SEQUENCE</scope>
    <source>
        <strain evidence="6">87-6 pot B 2015</strain>
    </source>
</reference>
<evidence type="ECO:0000313" key="6">
    <source>
        <dbReference type="EMBL" id="CAG8637841.1"/>
    </source>
</evidence>
<dbReference type="Gene3D" id="3.30.40.10">
    <property type="entry name" value="Zinc/RING finger domain, C3HC4 (zinc finger)"/>
    <property type="match status" value="1"/>
</dbReference>
<keyword evidence="2 4" id="KW-0863">Zinc-finger</keyword>
<keyword evidence="7" id="KW-1185">Reference proteome</keyword>
<dbReference type="SMART" id="SM00064">
    <property type="entry name" value="FYVE"/>
    <property type="match status" value="1"/>
</dbReference>
<dbReference type="AlphaFoldDB" id="A0A9N9DDX4"/>
<evidence type="ECO:0000256" key="1">
    <source>
        <dbReference type="ARBA" id="ARBA00022723"/>
    </source>
</evidence>
<dbReference type="PANTHER" id="PTHR23164">
    <property type="entry name" value="EARLY ENDOSOME ANTIGEN 1"/>
    <property type="match status" value="1"/>
</dbReference>
<keyword evidence="1" id="KW-0479">Metal-binding</keyword>